<dbReference type="InterPro" id="IPR036582">
    <property type="entry name" value="Mao_N_sf"/>
</dbReference>
<dbReference type="InterPro" id="IPR012854">
    <property type="entry name" value="Cu_amine_oxidase-like_N"/>
</dbReference>
<reference evidence="3" key="1">
    <citation type="submission" date="2020-10" db="EMBL/GenBank/DDBJ databases">
        <authorList>
            <person name="Gilroy R."/>
        </authorList>
    </citation>
    <scope>NUCLEOTIDE SEQUENCE</scope>
    <source>
        <strain evidence="3">2830</strain>
    </source>
</reference>
<dbReference type="Gene3D" id="3.30.457.10">
    <property type="entry name" value="Copper amine oxidase-like, N-terminal domain"/>
    <property type="match status" value="1"/>
</dbReference>
<feature type="signal peptide" evidence="1">
    <location>
        <begin position="1"/>
        <end position="24"/>
    </location>
</feature>
<dbReference type="AlphaFoldDB" id="A0A9D1KZ30"/>
<comment type="caution">
    <text evidence="3">The sequence shown here is derived from an EMBL/GenBank/DDBJ whole genome shotgun (WGS) entry which is preliminary data.</text>
</comment>
<evidence type="ECO:0000259" key="2">
    <source>
        <dbReference type="Pfam" id="PF07833"/>
    </source>
</evidence>
<organism evidence="3 4">
    <name type="scientific">Candidatus Avidehalobacter gallistercoris</name>
    <dbReference type="NCBI Taxonomy" id="2840694"/>
    <lineage>
        <taxon>Bacteria</taxon>
        <taxon>Bacillati</taxon>
        <taxon>Bacillota</taxon>
        <taxon>Clostridia</taxon>
        <taxon>Eubacteriales</taxon>
        <taxon>Peptococcaceae</taxon>
        <taxon>Peptococcaceae incertae sedis</taxon>
        <taxon>Candidatus Avidehalobacter</taxon>
    </lineage>
</organism>
<feature type="chain" id="PRO_5038520478" evidence="1">
    <location>
        <begin position="25"/>
        <end position="260"/>
    </location>
</feature>
<name>A0A9D1KZ30_9FIRM</name>
<dbReference type="SUPFAM" id="SSF55383">
    <property type="entry name" value="Copper amine oxidase, domain N"/>
    <property type="match status" value="1"/>
</dbReference>
<evidence type="ECO:0000313" key="4">
    <source>
        <dbReference type="Proteomes" id="UP000824124"/>
    </source>
</evidence>
<gene>
    <name evidence="3" type="ORF">IAB00_07015</name>
</gene>
<accession>A0A9D1KZ30</accession>
<evidence type="ECO:0000313" key="3">
    <source>
        <dbReference type="EMBL" id="HIU10964.1"/>
    </source>
</evidence>
<dbReference type="Proteomes" id="UP000824124">
    <property type="component" value="Unassembled WGS sequence"/>
</dbReference>
<dbReference type="Pfam" id="PF07833">
    <property type="entry name" value="Cu_amine_oxidN1"/>
    <property type="match status" value="1"/>
</dbReference>
<sequence>MKKALISLLLILLLFTLAVPAALAASPRLPIYLNGLEQEVDAFAENGRVLIELDACAEMLQMTAHYHSANREISIHKKRGVQTEQRYSLHIDWPKVFLGGTVYAMLDTPPSVKDGQVYLPLRCAAEIMNADIRWNKARRAVEIDLNYGMYQRNGVWYYDAVPIAELPGYTKVNDSEYLNAQDYWGAMPTVQMLWQYRGGDKQVLFSATYINDYKIIDDTCYVLAQRYNADEKVYSIDLSRPETAAQETNLDWETIKSWLG</sequence>
<protein>
    <submittedName>
        <fullName evidence="3">Copper amine oxidase N-terminal domain-containing protein</fullName>
    </submittedName>
</protein>
<feature type="domain" description="Copper amine oxidase-like N-terminal" evidence="2">
    <location>
        <begin position="37"/>
        <end position="143"/>
    </location>
</feature>
<keyword evidence="1" id="KW-0732">Signal</keyword>
<dbReference type="EMBL" id="DVMH01000035">
    <property type="protein sequence ID" value="HIU10964.1"/>
    <property type="molecule type" value="Genomic_DNA"/>
</dbReference>
<evidence type="ECO:0000256" key="1">
    <source>
        <dbReference type="SAM" id="SignalP"/>
    </source>
</evidence>
<proteinExistence type="predicted"/>
<reference evidence="3" key="2">
    <citation type="journal article" date="2021" name="PeerJ">
        <title>Extensive microbial diversity within the chicken gut microbiome revealed by metagenomics and culture.</title>
        <authorList>
            <person name="Gilroy R."/>
            <person name="Ravi A."/>
            <person name="Getino M."/>
            <person name="Pursley I."/>
            <person name="Horton D.L."/>
            <person name="Alikhan N.F."/>
            <person name="Baker D."/>
            <person name="Gharbi K."/>
            <person name="Hall N."/>
            <person name="Watson M."/>
            <person name="Adriaenssens E.M."/>
            <person name="Foster-Nyarko E."/>
            <person name="Jarju S."/>
            <person name="Secka A."/>
            <person name="Antonio M."/>
            <person name="Oren A."/>
            <person name="Chaudhuri R.R."/>
            <person name="La Ragione R."/>
            <person name="Hildebrand F."/>
            <person name="Pallen M.J."/>
        </authorList>
    </citation>
    <scope>NUCLEOTIDE SEQUENCE</scope>
    <source>
        <strain evidence="3">2830</strain>
    </source>
</reference>